<dbReference type="PANTHER" id="PTHR43540">
    <property type="entry name" value="PEROXYUREIDOACRYLATE/UREIDOACRYLATE AMIDOHYDROLASE-RELATED"/>
    <property type="match status" value="1"/>
</dbReference>
<gene>
    <name evidence="3" type="ORF">SAMN05216221_1863</name>
</gene>
<dbReference type="AlphaFoldDB" id="A0A1H1SC29"/>
<keyword evidence="1" id="KW-0378">Hydrolase</keyword>
<reference evidence="4" key="1">
    <citation type="submission" date="2016-10" db="EMBL/GenBank/DDBJ databases">
        <authorList>
            <person name="Varghese N."/>
            <person name="Submissions S."/>
        </authorList>
    </citation>
    <scope>NUCLEOTIDE SEQUENCE [LARGE SCALE GENOMIC DNA]</scope>
    <source>
        <strain evidence="4">KCTC 32247</strain>
    </source>
</reference>
<protein>
    <submittedName>
        <fullName evidence="3">Nicotinamidase-related amidase</fullName>
    </submittedName>
</protein>
<dbReference type="Proteomes" id="UP000243359">
    <property type="component" value="Chromosome I"/>
</dbReference>
<dbReference type="Pfam" id="PF00857">
    <property type="entry name" value="Isochorismatase"/>
    <property type="match status" value="1"/>
</dbReference>
<organism evidence="3 4">
    <name type="scientific">Pseudomonas oryzae</name>
    <dbReference type="NCBI Taxonomy" id="1392877"/>
    <lineage>
        <taxon>Bacteria</taxon>
        <taxon>Pseudomonadati</taxon>
        <taxon>Pseudomonadota</taxon>
        <taxon>Gammaproteobacteria</taxon>
        <taxon>Pseudomonadales</taxon>
        <taxon>Pseudomonadaceae</taxon>
        <taxon>Pseudomonas</taxon>
    </lineage>
</organism>
<dbReference type="InterPro" id="IPR050272">
    <property type="entry name" value="Isochorismatase-like_hydrls"/>
</dbReference>
<evidence type="ECO:0000256" key="1">
    <source>
        <dbReference type="ARBA" id="ARBA00022801"/>
    </source>
</evidence>
<dbReference type="EMBL" id="LT629751">
    <property type="protein sequence ID" value="SDS45660.1"/>
    <property type="molecule type" value="Genomic_DNA"/>
</dbReference>
<dbReference type="PANTHER" id="PTHR43540:SF15">
    <property type="entry name" value="BLR5631 PROTEIN"/>
    <property type="match status" value="1"/>
</dbReference>
<dbReference type="SUPFAM" id="SSF52499">
    <property type="entry name" value="Isochorismatase-like hydrolases"/>
    <property type="match status" value="1"/>
</dbReference>
<sequence length="199" mass="20984">MSDAKTLFELTGSSHPAADLKQATLLIIDAQNEYRSGDLRLPGVEAAAAQIHRLLQAARAAGAPVVHVQHIGVPGYLFDPEGPRGDIFEELTPLPGEAVVRKPLPNSFARSELDRVLRELGREELVVVGFMTHMCVSATVRAAKDLGYRSTVVAAACATRDLPGVDGVTVDAATLHRVELAALADLFATVVDDAAALGA</sequence>
<feature type="domain" description="Isochorismatase-like" evidence="2">
    <location>
        <begin position="24"/>
        <end position="192"/>
    </location>
</feature>
<dbReference type="RefSeq" id="WP_090348680.1">
    <property type="nucleotide sequence ID" value="NZ_LT629751.1"/>
</dbReference>
<accession>A0A1H1SC29</accession>
<dbReference type="GO" id="GO:0016787">
    <property type="term" value="F:hydrolase activity"/>
    <property type="evidence" value="ECO:0007669"/>
    <property type="project" value="UniProtKB-KW"/>
</dbReference>
<proteinExistence type="predicted"/>
<dbReference type="InterPro" id="IPR036380">
    <property type="entry name" value="Isochorismatase-like_sf"/>
</dbReference>
<evidence type="ECO:0000313" key="3">
    <source>
        <dbReference type="EMBL" id="SDS45660.1"/>
    </source>
</evidence>
<evidence type="ECO:0000313" key="4">
    <source>
        <dbReference type="Proteomes" id="UP000243359"/>
    </source>
</evidence>
<dbReference type="OrthoDB" id="9794942at2"/>
<dbReference type="STRING" id="1392877.SAMN05216221_1863"/>
<keyword evidence="4" id="KW-1185">Reference proteome</keyword>
<evidence type="ECO:0000259" key="2">
    <source>
        <dbReference type="Pfam" id="PF00857"/>
    </source>
</evidence>
<dbReference type="Gene3D" id="3.40.50.850">
    <property type="entry name" value="Isochorismatase-like"/>
    <property type="match status" value="1"/>
</dbReference>
<name>A0A1H1SC29_9PSED</name>
<dbReference type="CDD" id="cd01014">
    <property type="entry name" value="nicotinamidase_related"/>
    <property type="match status" value="1"/>
</dbReference>
<dbReference type="InterPro" id="IPR000868">
    <property type="entry name" value="Isochorismatase-like_dom"/>
</dbReference>